<evidence type="ECO:0000256" key="11">
    <source>
        <dbReference type="RuleBase" id="RU363075"/>
    </source>
</evidence>
<dbReference type="HOGENOM" id="CLU_349881_0_0_1"/>
<feature type="transmembrane region" description="Helical" evidence="11">
    <location>
        <begin position="302"/>
        <end position="320"/>
    </location>
</feature>
<keyword evidence="8 11" id="KW-1133">Transmembrane helix</keyword>
<dbReference type="InterPro" id="IPR020471">
    <property type="entry name" value="AKR"/>
</dbReference>
<feature type="signal peptide" evidence="12">
    <location>
        <begin position="1"/>
        <end position="20"/>
    </location>
</feature>
<comment type="similarity">
    <text evidence="3 11">Belongs to the glycosyltransferase 22 family.</text>
</comment>
<keyword evidence="6 11" id="KW-0812">Transmembrane</keyword>
<keyword evidence="9" id="KW-0560">Oxidoreductase</keyword>
<evidence type="ECO:0000256" key="12">
    <source>
        <dbReference type="SAM" id="SignalP"/>
    </source>
</evidence>
<protein>
    <recommendedName>
        <fullName evidence="11">Mannosyltransferase</fullName>
        <ecNumber evidence="11">2.4.1.-</ecNumber>
    </recommendedName>
</protein>
<feature type="transmembrane region" description="Helical" evidence="11">
    <location>
        <begin position="135"/>
        <end position="153"/>
    </location>
</feature>
<keyword evidence="15" id="KW-1185">Reference proteome</keyword>
<gene>
    <name evidence="14" type="ORF">GMDG_06434</name>
</gene>
<dbReference type="InterPro" id="IPR023210">
    <property type="entry name" value="NADP_OxRdtase_dom"/>
</dbReference>
<evidence type="ECO:0000256" key="5">
    <source>
        <dbReference type="ARBA" id="ARBA00022679"/>
    </source>
</evidence>
<keyword evidence="10 11" id="KW-0472">Membrane</keyword>
<dbReference type="EMBL" id="GL573329">
    <property type="protein sequence ID" value="ELR03900.1"/>
    <property type="molecule type" value="Genomic_DNA"/>
</dbReference>
<name>L8FSE5_PSED2</name>
<evidence type="ECO:0000313" key="15">
    <source>
        <dbReference type="Proteomes" id="UP000011064"/>
    </source>
</evidence>
<dbReference type="Pfam" id="PF03901">
    <property type="entry name" value="Glyco_transf_22"/>
    <property type="match status" value="1"/>
</dbReference>
<dbReference type="EC" id="2.4.1.-" evidence="11"/>
<dbReference type="GO" id="GO:0006487">
    <property type="term" value="P:protein N-linked glycosylation"/>
    <property type="evidence" value="ECO:0007669"/>
    <property type="project" value="TreeGrafter"/>
</dbReference>
<feature type="transmembrane region" description="Helical" evidence="11">
    <location>
        <begin position="165"/>
        <end position="188"/>
    </location>
</feature>
<evidence type="ECO:0000313" key="14">
    <source>
        <dbReference type="EMBL" id="ELR03900.1"/>
    </source>
</evidence>
<dbReference type="InParanoid" id="L8FSE5"/>
<dbReference type="VEuPathDB" id="FungiDB:GMDG_06434"/>
<keyword evidence="4 11" id="KW-0328">Glycosyltransferase</keyword>
<dbReference type="UniPathway" id="UPA00378"/>
<sequence length="805" mass="90221">MKPITALWVFLLFNLLAALTSPIEDCDETFNYWEPTHYLAHSYGLQTWEYSPIYSIRSWAYVGLHALVGSFRRLLPFPTKVGEFYFIRYALAFVCAVCQTQLFRVISITLNPRIALFFLLAMISSPGVFRASTAFLPSSFAMYTTMLGMAAFINWRGGLRTAQGVFWFAVGGVLGWPFSVALAVPFLVEEGVLAVVNGKEAFVAAVRRLVKGVGASVLVVLAEFTISSTFYRRPSLVPLNIVLYNVFSPPHKGPNIYGTEPWSFYIRNLLLNFHIFLPLALLSLPLFILLKLFSRQPLASGLRTLVFISPFYLWLAIFSAQPHKEERFMYPAYPALALNAAISLHILLAALGQSSSRTLIGRVPAGLKLLIVLTTLGTSIILGFSRILGAYDAFSAPLHVYEPLQNPGVAVQGGSVCLGKDWYRFPSSYFLPKGMRARFVKSEFRGLLPGQFAKGAAEGEGGWWPGTWVVPEGMNDENLEDVGKYDDITTCEFLVDTHFPSSAPSALEPAYMLDTDTWEVVRCERFMDAGRTGVCSMTFGKENTLVSRVYTAEEAGKIVDIFQQHGHDEIDSARVYGNGTTEEILADIDWQKRGIVMDTKLYPNAGTTMGKDDPYTHKPEDVRRGLMASLKALKADKIDMFYLHGPDRKIPFKDTLREMNNLYKEGYFKRFGISNYMSWEGIYLALQRTVEAELFPCLRHYGISLYASQPLAGSFLAGRYTWDQETSEKGSRFDPKIFQGTLHRGRYWNDSYFDALDIINGVAKKHGLTVAEIALRWLHHHSQLKAEFGDAIIIGASSTKILRAI</sequence>
<feature type="domain" description="NADP-dependent oxidoreductase" evidence="13">
    <location>
        <begin position="537"/>
        <end position="803"/>
    </location>
</feature>
<dbReference type="PANTHER" id="PTHR22760">
    <property type="entry name" value="GLYCOSYLTRANSFERASE"/>
    <property type="match status" value="1"/>
</dbReference>
<evidence type="ECO:0000256" key="3">
    <source>
        <dbReference type="ARBA" id="ARBA00007063"/>
    </source>
</evidence>
<dbReference type="AlphaFoldDB" id="L8FSE5"/>
<dbReference type="OrthoDB" id="497541at2759"/>
<dbReference type="STRING" id="658429.L8FSE5"/>
<feature type="transmembrane region" description="Helical" evidence="11">
    <location>
        <begin position="332"/>
        <end position="351"/>
    </location>
</feature>
<dbReference type="CDD" id="cd19075">
    <property type="entry name" value="AKR_AKR7A1-5"/>
    <property type="match status" value="1"/>
</dbReference>
<dbReference type="InterPro" id="IPR036812">
    <property type="entry name" value="NAD(P)_OxRdtase_dom_sf"/>
</dbReference>
<evidence type="ECO:0000256" key="2">
    <source>
        <dbReference type="ARBA" id="ARBA00004922"/>
    </source>
</evidence>
<evidence type="ECO:0000256" key="9">
    <source>
        <dbReference type="ARBA" id="ARBA00023002"/>
    </source>
</evidence>
<feature type="transmembrane region" description="Helical" evidence="11">
    <location>
        <begin position="363"/>
        <end position="384"/>
    </location>
</feature>
<organism evidence="14 15">
    <name type="scientific">Pseudogymnoascus destructans (strain ATCC MYA-4855 / 20631-21)</name>
    <name type="common">Bat white-nose syndrome fungus</name>
    <name type="synonym">Geomyces destructans</name>
    <dbReference type="NCBI Taxonomy" id="658429"/>
    <lineage>
        <taxon>Eukaryota</taxon>
        <taxon>Fungi</taxon>
        <taxon>Dikarya</taxon>
        <taxon>Ascomycota</taxon>
        <taxon>Pezizomycotina</taxon>
        <taxon>Leotiomycetes</taxon>
        <taxon>Thelebolales</taxon>
        <taxon>Thelebolaceae</taxon>
        <taxon>Pseudogymnoascus</taxon>
    </lineage>
</organism>
<feature type="transmembrane region" description="Helical" evidence="11">
    <location>
        <begin position="110"/>
        <end position="129"/>
    </location>
</feature>
<comment type="subcellular location">
    <subcellularLocation>
        <location evidence="1 11">Endoplasmic reticulum membrane</location>
        <topology evidence="1 11">Multi-pass membrane protein</topology>
    </subcellularLocation>
</comment>
<dbReference type="GO" id="GO:0016491">
    <property type="term" value="F:oxidoreductase activity"/>
    <property type="evidence" value="ECO:0007669"/>
    <property type="project" value="UniProtKB-KW"/>
</dbReference>
<dbReference type="InterPro" id="IPR005599">
    <property type="entry name" value="GPI_mannosylTrfase"/>
</dbReference>
<evidence type="ECO:0000256" key="10">
    <source>
        <dbReference type="ARBA" id="ARBA00023136"/>
    </source>
</evidence>
<evidence type="ECO:0000256" key="1">
    <source>
        <dbReference type="ARBA" id="ARBA00004477"/>
    </source>
</evidence>
<keyword evidence="12" id="KW-0732">Signal</keyword>
<dbReference type="SUPFAM" id="SSF51430">
    <property type="entry name" value="NAD(P)-linked oxidoreductase"/>
    <property type="match status" value="1"/>
</dbReference>
<dbReference type="Pfam" id="PF00248">
    <property type="entry name" value="Aldo_ket_red"/>
    <property type="match status" value="1"/>
</dbReference>
<accession>L8FSE5</accession>
<evidence type="ECO:0000256" key="4">
    <source>
        <dbReference type="ARBA" id="ARBA00022676"/>
    </source>
</evidence>
<dbReference type="PANTHER" id="PTHR22760:SF2">
    <property type="entry name" value="ALPHA-1,2-MANNOSYLTRANSFERASE ALG9"/>
    <property type="match status" value="1"/>
</dbReference>
<proteinExistence type="inferred from homology"/>
<comment type="pathway">
    <text evidence="2">Protein modification; protein glycosylation.</text>
</comment>
<dbReference type="GO" id="GO:0000026">
    <property type="term" value="F:alpha-1,2-mannosyltransferase activity"/>
    <property type="evidence" value="ECO:0007669"/>
    <property type="project" value="TreeGrafter"/>
</dbReference>
<dbReference type="PRINTS" id="PR00069">
    <property type="entry name" value="ALDKETRDTASE"/>
</dbReference>
<evidence type="ECO:0000259" key="13">
    <source>
        <dbReference type="Pfam" id="PF00248"/>
    </source>
</evidence>
<feature type="transmembrane region" description="Helical" evidence="11">
    <location>
        <begin position="269"/>
        <end position="290"/>
    </location>
</feature>
<evidence type="ECO:0000256" key="8">
    <source>
        <dbReference type="ARBA" id="ARBA00022989"/>
    </source>
</evidence>
<evidence type="ECO:0000256" key="7">
    <source>
        <dbReference type="ARBA" id="ARBA00022824"/>
    </source>
</evidence>
<dbReference type="Gene3D" id="3.20.20.100">
    <property type="entry name" value="NADP-dependent oxidoreductase domain"/>
    <property type="match status" value="1"/>
</dbReference>
<evidence type="ECO:0000256" key="6">
    <source>
        <dbReference type="ARBA" id="ARBA00022692"/>
    </source>
</evidence>
<reference evidence="15" key="1">
    <citation type="submission" date="2010-09" db="EMBL/GenBank/DDBJ databases">
        <title>The genome sequence of Geomyces destructans 20631-21.</title>
        <authorList>
            <consortium name="The Broad Institute Genome Sequencing Platform"/>
            <person name="Cuomo C.A."/>
            <person name="Blehert D.S."/>
            <person name="Lorch J.M."/>
            <person name="Young S.K."/>
            <person name="Zeng Q."/>
            <person name="Gargeya S."/>
            <person name="Fitzgerald M."/>
            <person name="Haas B."/>
            <person name="Abouelleil A."/>
            <person name="Alvarado L."/>
            <person name="Arachchi H.M."/>
            <person name="Berlin A."/>
            <person name="Brown A."/>
            <person name="Chapman S.B."/>
            <person name="Chen Z."/>
            <person name="Dunbar C."/>
            <person name="Freedman E."/>
            <person name="Gearin G."/>
            <person name="Gellesch M."/>
            <person name="Goldberg J."/>
            <person name="Griggs A."/>
            <person name="Gujja S."/>
            <person name="Heiman D."/>
            <person name="Howarth C."/>
            <person name="Larson L."/>
            <person name="Lui A."/>
            <person name="MacDonald P.J.P."/>
            <person name="Montmayeur A."/>
            <person name="Murphy C."/>
            <person name="Neiman D."/>
            <person name="Pearson M."/>
            <person name="Priest M."/>
            <person name="Roberts A."/>
            <person name="Saif S."/>
            <person name="Shea T."/>
            <person name="Shenoy N."/>
            <person name="Sisk P."/>
            <person name="Stolte C."/>
            <person name="Sykes S."/>
            <person name="Wortman J."/>
            <person name="Nusbaum C."/>
            <person name="Birren B."/>
        </authorList>
    </citation>
    <scope>NUCLEOTIDE SEQUENCE [LARGE SCALE GENOMIC DNA]</scope>
    <source>
        <strain evidence="15">ATCC MYA-4855 / 20631-21</strain>
    </source>
</reference>
<dbReference type="Proteomes" id="UP000011064">
    <property type="component" value="Unassembled WGS sequence"/>
</dbReference>
<keyword evidence="5" id="KW-0808">Transferase</keyword>
<dbReference type="GO" id="GO:0005789">
    <property type="term" value="C:endoplasmic reticulum membrane"/>
    <property type="evidence" value="ECO:0007669"/>
    <property type="project" value="UniProtKB-SubCell"/>
</dbReference>
<dbReference type="FunCoup" id="L8FSE5">
    <property type="interactions" value="907"/>
</dbReference>
<feature type="transmembrane region" description="Helical" evidence="11">
    <location>
        <begin position="84"/>
        <end position="103"/>
    </location>
</feature>
<keyword evidence="7 11" id="KW-0256">Endoplasmic reticulum</keyword>
<feature type="chain" id="PRO_5003989209" description="Mannosyltransferase" evidence="12">
    <location>
        <begin position="21"/>
        <end position="805"/>
    </location>
</feature>